<sequence>MFIQENTRRESNVELTRGDCVCGKFTTTLWLVLLMFPRLLPPLPFHCSSIKDGREHLFATTSLDSDLLALRSHVWTRFDEVGMNRSSNPLKVPGWTRVRRYLNHDKGRSSKAWRYPNHDKGISSKAWRYLNHDKGRSSKAWAWRYPNLDKGRSSKAWRYLNHDKGRSSKG</sequence>
<dbReference type="AlphaFoldDB" id="A0AAE1DIE9"/>
<comment type="caution">
    <text evidence="1">The sequence shown here is derived from an EMBL/GenBank/DDBJ whole genome shotgun (WGS) entry which is preliminary data.</text>
</comment>
<evidence type="ECO:0000313" key="2">
    <source>
        <dbReference type="Proteomes" id="UP001283361"/>
    </source>
</evidence>
<dbReference type="Proteomes" id="UP001283361">
    <property type="component" value="Unassembled WGS sequence"/>
</dbReference>
<keyword evidence="2" id="KW-1185">Reference proteome</keyword>
<accession>A0AAE1DIE9</accession>
<protein>
    <submittedName>
        <fullName evidence="1">Uncharacterized protein</fullName>
    </submittedName>
</protein>
<name>A0AAE1DIE9_9GAST</name>
<dbReference type="EMBL" id="JAWDGP010003667">
    <property type="protein sequence ID" value="KAK3771899.1"/>
    <property type="molecule type" value="Genomic_DNA"/>
</dbReference>
<organism evidence="1 2">
    <name type="scientific">Elysia crispata</name>
    <name type="common">lettuce slug</name>
    <dbReference type="NCBI Taxonomy" id="231223"/>
    <lineage>
        <taxon>Eukaryota</taxon>
        <taxon>Metazoa</taxon>
        <taxon>Spiralia</taxon>
        <taxon>Lophotrochozoa</taxon>
        <taxon>Mollusca</taxon>
        <taxon>Gastropoda</taxon>
        <taxon>Heterobranchia</taxon>
        <taxon>Euthyneura</taxon>
        <taxon>Panpulmonata</taxon>
        <taxon>Sacoglossa</taxon>
        <taxon>Placobranchoidea</taxon>
        <taxon>Plakobranchidae</taxon>
        <taxon>Elysia</taxon>
    </lineage>
</organism>
<gene>
    <name evidence="1" type="ORF">RRG08_064152</name>
</gene>
<evidence type="ECO:0000313" key="1">
    <source>
        <dbReference type="EMBL" id="KAK3771899.1"/>
    </source>
</evidence>
<proteinExistence type="predicted"/>
<reference evidence="1" key="1">
    <citation type="journal article" date="2023" name="G3 (Bethesda)">
        <title>A reference genome for the long-term kleptoplast-retaining sea slug Elysia crispata morphotype clarki.</title>
        <authorList>
            <person name="Eastman K.E."/>
            <person name="Pendleton A.L."/>
            <person name="Shaikh M.A."/>
            <person name="Suttiyut T."/>
            <person name="Ogas R."/>
            <person name="Tomko P."/>
            <person name="Gavelis G."/>
            <person name="Widhalm J.R."/>
            <person name="Wisecaver J.H."/>
        </authorList>
    </citation>
    <scope>NUCLEOTIDE SEQUENCE</scope>
    <source>
        <strain evidence="1">ECLA1</strain>
    </source>
</reference>